<name>A0A932A887_9BACT</name>
<sequence length="235" mass="25031">MTLRKLVAVAVMALGVWGAGARAFGQTSAQTIAPNGDVTYPVSARVEWPPAKAAEGSNLAVKVTIRNSVLEAGRHGVAMTLMAVVLRGVHWKGQDADGKKWLAPIQGATMKKGDGTVEHNTVAQRMTGVAFESGLLLPGEELTVDLPEPPAGAVAELHVNYAFVPGNYESQVLLAEPISPKGPGKLTVEYRPYSGETARARERVRGVALVKATMDPRAPKLRDHEQKLVFALPAR</sequence>
<dbReference type="AlphaFoldDB" id="A0A932A887"/>
<gene>
    <name evidence="2" type="ORF">HYX28_04175</name>
</gene>
<dbReference type="EMBL" id="JACPNR010000005">
    <property type="protein sequence ID" value="MBI2677958.1"/>
    <property type="molecule type" value="Genomic_DNA"/>
</dbReference>
<evidence type="ECO:0008006" key="4">
    <source>
        <dbReference type="Google" id="ProtNLM"/>
    </source>
</evidence>
<reference evidence="2" key="1">
    <citation type="submission" date="2020-07" db="EMBL/GenBank/DDBJ databases">
        <title>Huge and variable diversity of episymbiotic CPR bacteria and DPANN archaea in groundwater ecosystems.</title>
        <authorList>
            <person name="He C.Y."/>
            <person name="Keren R."/>
            <person name="Whittaker M."/>
            <person name="Farag I.F."/>
            <person name="Doudna J."/>
            <person name="Cate J.H.D."/>
            <person name="Banfield J.F."/>
        </authorList>
    </citation>
    <scope>NUCLEOTIDE SEQUENCE</scope>
    <source>
        <strain evidence="2">NC_groundwater_580_Pr5_B-0.1um_64_19</strain>
    </source>
</reference>
<comment type="caution">
    <text evidence="2">The sequence shown here is derived from an EMBL/GenBank/DDBJ whole genome shotgun (WGS) entry which is preliminary data.</text>
</comment>
<feature type="chain" id="PRO_5037933542" description="Secreted protein" evidence="1">
    <location>
        <begin position="24"/>
        <end position="235"/>
    </location>
</feature>
<evidence type="ECO:0000313" key="2">
    <source>
        <dbReference type="EMBL" id="MBI2677958.1"/>
    </source>
</evidence>
<dbReference type="Proteomes" id="UP000779809">
    <property type="component" value="Unassembled WGS sequence"/>
</dbReference>
<keyword evidence="1" id="KW-0732">Signal</keyword>
<accession>A0A932A887</accession>
<protein>
    <recommendedName>
        <fullName evidence="4">Secreted protein</fullName>
    </recommendedName>
</protein>
<proteinExistence type="predicted"/>
<organism evidence="2 3">
    <name type="scientific">Candidatus Korobacter versatilis</name>
    <dbReference type="NCBI Taxonomy" id="658062"/>
    <lineage>
        <taxon>Bacteria</taxon>
        <taxon>Pseudomonadati</taxon>
        <taxon>Acidobacteriota</taxon>
        <taxon>Terriglobia</taxon>
        <taxon>Terriglobales</taxon>
        <taxon>Candidatus Korobacteraceae</taxon>
        <taxon>Candidatus Korobacter</taxon>
    </lineage>
</organism>
<evidence type="ECO:0000256" key="1">
    <source>
        <dbReference type="SAM" id="SignalP"/>
    </source>
</evidence>
<feature type="signal peptide" evidence="1">
    <location>
        <begin position="1"/>
        <end position="23"/>
    </location>
</feature>
<evidence type="ECO:0000313" key="3">
    <source>
        <dbReference type="Proteomes" id="UP000779809"/>
    </source>
</evidence>